<proteinExistence type="predicted"/>
<keyword evidence="3" id="KW-1185">Reference proteome</keyword>
<protein>
    <submittedName>
        <fullName evidence="2">Uncharacterized protein</fullName>
    </submittedName>
</protein>
<evidence type="ECO:0000256" key="1">
    <source>
        <dbReference type="SAM" id="SignalP"/>
    </source>
</evidence>
<accession>A0A0B1TKS6</accession>
<sequence>MIRTLALAAILLNCGLVQSQGVASLFGCSSGSNTVYDLMKAITGFTDDDVNALYATGINGINNLPTTNPNLANKIRQFNNVYDTLANSPAEKLFIDKLFDYVRQDRGNPAQTAQTWARLQQDFTNLSSTACNTLMSKFPALCRLGTKA</sequence>
<feature type="signal peptide" evidence="1">
    <location>
        <begin position="1"/>
        <end position="19"/>
    </location>
</feature>
<evidence type="ECO:0000313" key="2">
    <source>
        <dbReference type="EMBL" id="KHJ96671.1"/>
    </source>
</evidence>
<evidence type="ECO:0000313" key="3">
    <source>
        <dbReference type="Proteomes" id="UP000053660"/>
    </source>
</evidence>
<dbReference type="PROSITE" id="PS51257">
    <property type="entry name" value="PROKAR_LIPOPROTEIN"/>
    <property type="match status" value="1"/>
</dbReference>
<dbReference type="EMBL" id="KN549612">
    <property type="protein sequence ID" value="KHJ96671.1"/>
    <property type="molecule type" value="Genomic_DNA"/>
</dbReference>
<name>A0A0B1TKS6_OESDE</name>
<reference evidence="2 3" key="1">
    <citation type="submission" date="2014-03" db="EMBL/GenBank/DDBJ databases">
        <title>Draft genome of the hookworm Oesophagostomum dentatum.</title>
        <authorList>
            <person name="Mitreva M."/>
        </authorList>
    </citation>
    <scope>NUCLEOTIDE SEQUENCE [LARGE SCALE GENOMIC DNA]</scope>
    <source>
        <strain evidence="2 3">OD-Hann</strain>
    </source>
</reference>
<keyword evidence="1" id="KW-0732">Signal</keyword>
<dbReference type="AlphaFoldDB" id="A0A0B1TKS6"/>
<feature type="chain" id="PRO_5002083352" evidence="1">
    <location>
        <begin position="20"/>
        <end position="148"/>
    </location>
</feature>
<dbReference type="Proteomes" id="UP000053660">
    <property type="component" value="Unassembled WGS sequence"/>
</dbReference>
<organism evidence="2 3">
    <name type="scientific">Oesophagostomum dentatum</name>
    <name type="common">Nodular worm</name>
    <dbReference type="NCBI Taxonomy" id="61180"/>
    <lineage>
        <taxon>Eukaryota</taxon>
        <taxon>Metazoa</taxon>
        <taxon>Ecdysozoa</taxon>
        <taxon>Nematoda</taxon>
        <taxon>Chromadorea</taxon>
        <taxon>Rhabditida</taxon>
        <taxon>Rhabditina</taxon>
        <taxon>Rhabditomorpha</taxon>
        <taxon>Strongyloidea</taxon>
        <taxon>Strongylidae</taxon>
        <taxon>Oesophagostomum</taxon>
    </lineage>
</organism>
<gene>
    <name evidence="2" type="ORF">OESDEN_03366</name>
</gene>